<gene>
    <name evidence="1" type="ORF">MRB53_017647</name>
</gene>
<proteinExistence type="predicted"/>
<dbReference type="EMBL" id="CM056813">
    <property type="protein sequence ID" value="KAJ8640953.1"/>
    <property type="molecule type" value="Genomic_DNA"/>
</dbReference>
<comment type="caution">
    <text evidence="1">The sequence shown here is derived from an EMBL/GenBank/DDBJ whole genome shotgun (WGS) entry which is preliminary data.</text>
</comment>
<keyword evidence="2" id="KW-1185">Reference proteome</keyword>
<evidence type="ECO:0000313" key="2">
    <source>
        <dbReference type="Proteomes" id="UP001234297"/>
    </source>
</evidence>
<dbReference type="Proteomes" id="UP001234297">
    <property type="component" value="Chromosome 5"/>
</dbReference>
<evidence type="ECO:0000313" key="1">
    <source>
        <dbReference type="EMBL" id="KAJ8640953.1"/>
    </source>
</evidence>
<organism evidence="1 2">
    <name type="scientific">Persea americana</name>
    <name type="common">Avocado</name>
    <dbReference type="NCBI Taxonomy" id="3435"/>
    <lineage>
        <taxon>Eukaryota</taxon>
        <taxon>Viridiplantae</taxon>
        <taxon>Streptophyta</taxon>
        <taxon>Embryophyta</taxon>
        <taxon>Tracheophyta</taxon>
        <taxon>Spermatophyta</taxon>
        <taxon>Magnoliopsida</taxon>
        <taxon>Magnoliidae</taxon>
        <taxon>Laurales</taxon>
        <taxon>Lauraceae</taxon>
        <taxon>Persea</taxon>
    </lineage>
</organism>
<reference evidence="1 2" key="1">
    <citation type="journal article" date="2022" name="Hortic Res">
        <title>A haplotype resolved chromosomal level avocado genome allows analysis of novel avocado genes.</title>
        <authorList>
            <person name="Nath O."/>
            <person name="Fletcher S.J."/>
            <person name="Hayward A."/>
            <person name="Shaw L.M."/>
            <person name="Masouleh A.K."/>
            <person name="Furtado A."/>
            <person name="Henry R.J."/>
            <person name="Mitter N."/>
        </authorList>
    </citation>
    <scope>NUCLEOTIDE SEQUENCE [LARGE SCALE GENOMIC DNA]</scope>
    <source>
        <strain evidence="2">cv. Hass</strain>
    </source>
</reference>
<accession>A0ACC2M692</accession>
<name>A0ACC2M692_PERAE</name>
<protein>
    <submittedName>
        <fullName evidence="1">Uncharacterized protein</fullName>
    </submittedName>
</protein>
<sequence>MGLPFFGEMLSFLWYFKIVRCPDDFIMFKRKGLASCGPKAQGIPTHTPDVQCSKGVDNETKVDDSVALSSCTNVGGYVPKHVRDVCKLGPGPLLDEINKDIKGVVAGIRAQPFNIPGTANHHALQEENMAIRERKEGFVTMDGISEMKYTRKANKDVDGQGYRIPKDWQVVVWLRHLHTDPDNFPVPFHFNPDRWNHSIVKFLVDISTKLTSNISKSRCRCADLFPQTINKEALQEAMEKNETN</sequence>